<protein>
    <submittedName>
        <fullName evidence="2">Esterase</fullName>
    </submittedName>
</protein>
<evidence type="ECO:0000256" key="1">
    <source>
        <dbReference type="SAM" id="Phobius"/>
    </source>
</evidence>
<dbReference type="OrthoDB" id="3670437at2"/>
<dbReference type="RefSeq" id="WP_150261139.1">
    <property type="nucleotide sequence ID" value="NZ_CP029189.1"/>
</dbReference>
<keyword evidence="1" id="KW-1133">Transmembrane helix</keyword>
<feature type="transmembrane region" description="Helical" evidence="1">
    <location>
        <begin position="6"/>
        <end position="27"/>
    </location>
</feature>
<dbReference type="InterPro" id="IPR029058">
    <property type="entry name" value="AB_hydrolase_fold"/>
</dbReference>
<evidence type="ECO:0000313" key="3">
    <source>
        <dbReference type="Proteomes" id="UP000324101"/>
    </source>
</evidence>
<keyword evidence="1" id="KW-0812">Transmembrane</keyword>
<dbReference type="Pfam" id="PF00756">
    <property type="entry name" value="Esterase"/>
    <property type="match status" value="1"/>
</dbReference>
<sequence length="365" mass="38968">MGLTSGTLLAGVVVCTALLFALTVGVWPRLAGPGARRVLGRIGLLVLVQVLVLATVGAAANRTFLLYDSWADLAGTKRHAPAAPGGAAVEVRGRQAPEVPGGRNPQVGGVIEKVTIHGERSGAAAEAYVYLPPEYFDEGAAQRRFPAAVVLTGYPGMAENLIRKLHYPRLAWSLAKQKRMQPMILVMMRPTIAAPNTQCVDVPGGPQSEAFFAADVVKAVSGTYRVGAGPRSWGIIGDSTGGYCALKMAVQHPEAYAVGVGLSAEYRPEIDQDSGDLFKGNKDEEKRSDLLWHLDHRPQGNSSFLVTSSLRGEPNYAETQEFIRKVKAPAHVSSIILDSGGHSFNTWLREIPPALVWTGARLGAE</sequence>
<gene>
    <name evidence="2" type="ORF">DEJ51_32190</name>
</gene>
<dbReference type="PANTHER" id="PTHR48098">
    <property type="entry name" value="ENTEROCHELIN ESTERASE-RELATED"/>
    <property type="match status" value="1"/>
</dbReference>
<dbReference type="InterPro" id="IPR000801">
    <property type="entry name" value="Esterase-like"/>
</dbReference>
<dbReference type="Gene3D" id="3.40.50.1820">
    <property type="entry name" value="alpha/beta hydrolase"/>
    <property type="match status" value="1"/>
</dbReference>
<proteinExistence type="predicted"/>
<organism evidence="2 3">
    <name type="scientific">Streptomyces venezuelae</name>
    <dbReference type="NCBI Taxonomy" id="54571"/>
    <lineage>
        <taxon>Bacteria</taxon>
        <taxon>Bacillati</taxon>
        <taxon>Actinomycetota</taxon>
        <taxon>Actinomycetes</taxon>
        <taxon>Kitasatosporales</taxon>
        <taxon>Streptomycetaceae</taxon>
        <taxon>Streptomyces</taxon>
    </lineage>
</organism>
<dbReference type="InterPro" id="IPR050583">
    <property type="entry name" value="Mycobacterial_A85_antigen"/>
</dbReference>
<dbReference type="PANTHER" id="PTHR48098:SF1">
    <property type="entry name" value="DIACYLGLYCEROL ACYLTRANSFERASE_MYCOLYLTRANSFERASE AG85A"/>
    <property type="match status" value="1"/>
</dbReference>
<reference evidence="2 3" key="1">
    <citation type="submission" date="2018-05" db="EMBL/GenBank/DDBJ databases">
        <title>Streptomyces venezuelae.</title>
        <authorList>
            <person name="Kim W."/>
            <person name="Lee N."/>
            <person name="Cho B.-K."/>
        </authorList>
    </citation>
    <scope>NUCLEOTIDE SEQUENCE [LARGE SCALE GENOMIC DNA]</scope>
    <source>
        <strain evidence="2 3">ATCC 21018</strain>
    </source>
</reference>
<name>A0A5P2DT18_STRVZ</name>
<dbReference type="AlphaFoldDB" id="A0A5P2DT18"/>
<accession>A0A5P2DT18</accession>
<evidence type="ECO:0000313" key="2">
    <source>
        <dbReference type="EMBL" id="QES58226.1"/>
    </source>
</evidence>
<dbReference type="EMBL" id="CP029189">
    <property type="protein sequence ID" value="QES58226.1"/>
    <property type="molecule type" value="Genomic_DNA"/>
</dbReference>
<dbReference type="GO" id="GO:0016747">
    <property type="term" value="F:acyltransferase activity, transferring groups other than amino-acyl groups"/>
    <property type="evidence" value="ECO:0007669"/>
    <property type="project" value="TreeGrafter"/>
</dbReference>
<feature type="transmembrane region" description="Helical" evidence="1">
    <location>
        <begin position="39"/>
        <end position="60"/>
    </location>
</feature>
<dbReference type="SUPFAM" id="SSF53474">
    <property type="entry name" value="alpha/beta-Hydrolases"/>
    <property type="match status" value="1"/>
</dbReference>
<keyword evidence="1" id="KW-0472">Membrane</keyword>
<dbReference type="Proteomes" id="UP000324101">
    <property type="component" value="Chromosome"/>
</dbReference>